<evidence type="ECO:0000313" key="1">
    <source>
        <dbReference type="EMBL" id="HFZ09155.1"/>
    </source>
</evidence>
<dbReference type="AlphaFoldDB" id="A0A7V3JA63"/>
<reference evidence="1" key="1">
    <citation type="journal article" date="2020" name="mSystems">
        <title>Genome- and Community-Level Interaction Insights into Carbon Utilization and Element Cycling Functions of Hydrothermarchaeota in Hydrothermal Sediment.</title>
        <authorList>
            <person name="Zhou Z."/>
            <person name="Liu Y."/>
            <person name="Xu W."/>
            <person name="Pan J."/>
            <person name="Luo Z.H."/>
            <person name="Li M."/>
        </authorList>
    </citation>
    <scope>NUCLEOTIDE SEQUENCE [LARGE SCALE GENOMIC DNA]</scope>
    <source>
        <strain evidence="1">SpSt-757</strain>
    </source>
</reference>
<dbReference type="SUPFAM" id="SSF50998">
    <property type="entry name" value="Quinoprotein alcohol dehydrogenase-like"/>
    <property type="match status" value="1"/>
</dbReference>
<proteinExistence type="predicted"/>
<comment type="caution">
    <text evidence="1">The sequence shown here is derived from an EMBL/GenBank/DDBJ whole genome shotgun (WGS) entry which is preliminary data.</text>
</comment>
<accession>A0A7V3JA63</accession>
<name>A0A7V3JA63_UNCC3</name>
<gene>
    <name evidence="1" type="ORF">ENV41_03370</name>
</gene>
<dbReference type="InterPro" id="IPR011047">
    <property type="entry name" value="Quinoprotein_ADH-like_sf"/>
</dbReference>
<protein>
    <submittedName>
        <fullName evidence="1">Uncharacterized protein</fullName>
    </submittedName>
</protein>
<organism evidence="1">
    <name type="scientific">candidate division CPR3 bacterium</name>
    <dbReference type="NCBI Taxonomy" id="2268181"/>
    <lineage>
        <taxon>Bacteria</taxon>
        <taxon>Bacteria division CPR3</taxon>
    </lineage>
</organism>
<sequence length="485" mass="54379">MPIVTLNVFEGINRLAADDLTKPSELRLAINCDSYILGAKKKRVGYVKFLNNPDSSPIQGLFYWIKADGTKLLFRVSNGKVYKYQFGSGASTWTLTSKTGLSTTDKMSFSLLNGNLFFSNGVDNMFYTADGSTFTNITTGTPPKPRFLKTFQGRIYGAGSTTEVGTQTSGAGPSSIYWSAVNNGTDWTIDLNNPAEAGWRYIDPDENGRITGLGKILDRLIIFKQGAVYKYDGSTLTDLNYVPTTSHLSISSYKDYIFFINYDGIWGYAGATPELFSKPLRDFINNISGTNFTQASGIVYNKQYFCSVGDVTTDDGETYPNCVLVLDFDNSMWYVHSFAHKPVAWSTAIDENNNFKLYFGDNNGQCYLWNSGTSDDGNPIQMVIETKNFDEGYPQVDKKYSKMYVEAKPHNGLKLYYSVDDGDWRLAGECVNTLTRFYFDPDITNSFHQRIKFRLVESGTNIQPVVRKIIYHYDVSGGESGKTRR</sequence>
<dbReference type="EMBL" id="DTGG01000108">
    <property type="protein sequence ID" value="HFZ09155.1"/>
    <property type="molecule type" value="Genomic_DNA"/>
</dbReference>